<dbReference type="OrthoDB" id="3691065at2759"/>
<feature type="compositionally biased region" description="Low complexity" evidence="2">
    <location>
        <begin position="10"/>
        <end position="22"/>
    </location>
</feature>
<reference evidence="4 5" key="1">
    <citation type="journal article" date="2013" name="PLoS Genet.">
        <title>Comparative genome structure, secondary metabolite, and effector coding capacity across Cochliobolus pathogens.</title>
        <authorList>
            <person name="Condon B.J."/>
            <person name="Leng Y."/>
            <person name="Wu D."/>
            <person name="Bushley K.E."/>
            <person name="Ohm R.A."/>
            <person name="Otillar R."/>
            <person name="Martin J."/>
            <person name="Schackwitz W."/>
            <person name="Grimwood J."/>
            <person name="MohdZainudin N."/>
            <person name="Xue C."/>
            <person name="Wang R."/>
            <person name="Manning V.A."/>
            <person name="Dhillon B."/>
            <person name="Tu Z.J."/>
            <person name="Steffenson B.J."/>
            <person name="Salamov A."/>
            <person name="Sun H."/>
            <person name="Lowry S."/>
            <person name="LaButti K."/>
            <person name="Han J."/>
            <person name="Copeland A."/>
            <person name="Lindquist E."/>
            <person name="Barry K."/>
            <person name="Schmutz J."/>
            <person name="Baker S.E."/>
            <person name="Ciuffetti L.M."/>
            <person name="Grigoriev I.V."/>
            <person name="Zhong S."/>
            <person name="Turgeon B.G."/>
        </authorList>
    </citation>
    <scope>NUCLEOTIDE SEQUENCE [LARGE SCALE GENOMIC DNA]</scope>
    <source>
        <strain evidence="4 5">ATCC 44560</strain>
    </source>
</reference>
<dbReference type="AlphaFoldDB" id="W6ZJC9"/>
<dbReference type="HOGENOM" id="CLU_613916_0_0_1"/>
<feature type="region of interest" description="Disordered" evidence="2">
    <location>
        <begin position="145"/>
        <end position="184"/>
    </location>
</feature>
<accession>W6ZJC9</accession>
<keyword evidence="1" id="KW-0862">Zinc</keyword>
<evidence type="ECO:0000256" key="2">
    <source>
        <dbReference type="SAM" id="MobiDB-lite"/>
    </source>
</evidence>
<keyword evidence="1" id="KW-0863">Zinc-finger</keyword>
<evidence type="ECO:0000313" key="5">
    <source>
        <dbReference type="Proteomes" id="UP000054032"/>
    </source>
</evidence>
<feature type="domain" description="C2H2-type" evidence="3">
    <location>
        <begin position="355"/>
        <end position="383"/>
    </location>
</feature>
<gene>
    <name evidence="4" type="ORF">COCMIDRAFT_89876</name>
</gene>
<dbReference type="RefSeq" id="XP_007685960.1">
    <property type="nucleotide sequence ID" value="XM_007687770.1"/>
</dbReference>
<evidence type="ECO:0000256" key="1">
    <source>
        <dbReference type="PROSITE-ProRule" id="PRU00042"/>
    </source>
</evidence>
<organism evidence="4 5">
    <name type="scientific">Bipolaris oryzae ATCC 44560</name>
    <dbReference type="NCBI Taxonomy" id="930090"/>
    <lineage>
        <taxon>Eukaryota</taxon>
        <taxon>Fungi</taxon>
        <taxon>Dikarya</taxon>
        <taxon>Ascomycota</taxon>
        <taxon>Pezizomycotina</taxon>
        <taxon>Dothideomycetes</taxon>
        <taxon>Pleosporomycetidae</taxon>
        <taxon>Pleosporales</taxon>
        <taxon>Pleosporineae</taxon>
        <taxon>Pleosporaceae</taxon>
        <taxon>Bipolaris</taxon>
    </lineage>
</organism>
<dbReference type="Gene3D" id="3.30.160.60">
    <property type="entry name" value="Classic Zinc Finger"/>
    <property type="match status" value="1"/>
</dbReference>
<feature type="compositionally biased region" description="Polar residues" evidence="2">
    <location>
        <begin position="157"/>
        <end position="169"/>
    </location>
</feature>
<protein>
    <recommendedName>
        <fullName evidence="3">C2H2-type domain-containing protein</fullName>
    </recommendedName>
</protein>
<feature type="compositionally biased region" description="Polar residues" evidence="2">
    <location>
        <begin position="281"/>
        <end position="300"/>
    </location>
</feature>
<dbReference type="GeneID" id="19127567"/>
<proteinExistence type="predicted"/>
<dbReference type="eggNOG" id="ENOG502T5Y0">
    <property type="taxonomic scope" value="Eukaryota"/>
</dbReference>
<dbReference type="InterPro" id="IPR013087">
    <property type="entry name" value="Znf_C2H2_type"/>
</dbReference>
<dbReference type="KEGG" id="bor:COCMIDRAFT_89876"/>
<evidence type="ECO:0000259" key="3">
    <source>
        <dbReference type="PROSITE" id="PS50157"/>
    </source>
</evidence>
<feature type="region of interest" description="Disordered" evidence="2">
    <location>
        <begin position="281"/>
        <end position="321"/>
    </location>
</feature>
<dbReference type="PROSITE" id="PS00028">
    <property type="entry name" value="ZINC_FINGER_C2H2_1"/>
    <property type="match status" value="1"/>
</dbReference>
<sequence length="446" mass="49595">MYRQRLSGVSNSPPSMRSPPRNRTFHPYTDPVAGYQNQASGPNLERGYGWTPSPQQQLGQRVPDTQSQRADHLLATRRLTYAEVLQKQTPFANQYNSARPSGLGSILAENMQPWAPPRRGPGTVDVPSDQDPSSYERIFAMYTNGGNSEGAREPSPYHNSIASGSSVLPTPSGPVHGNLGNDDEPWSTVHQRGYENRMGLIRPHLPSMPQMDPSAFQDNHASEGTYLTSPDLYNLSHVQCFNKDIQSTIQPVQPTRTNSGYGQADYGVTKNTNHLRAPRQVPNQRASGGVNTHRVNTNPVARSGDGRSYGSPSTTSMHRDSLHCPHCDTKFTGNKYGKGNLARHIRHKHQDHPKISCGYCGELFQRTDARLKHHRKKHPELEPPTPNSQRSGQSSTQTRTGPTHDVHSNESRSFNGFEAFQDYFYYPGNMGQPEPHPDDLRGLTDS</sequence>
<dbReference type="PROSITE" id="PS50157">
    <property type="entry name" value="ZINC_FINGER_C2H2_2"/>
    <property type="match status" value="1"/>
</dbReference>
<keyword evidence="5" id="KW-1185">Reference proteome</keyword>
<dbReference type="Proteomes" id="UP000054032">
    <property type="component" value="Unassembled WGS sequence"/>
</dbReference>
<feature type="compositionally biased region" description="Polar residues" evidence="2">
    <location>
        <begin position="52"/>
        <end position="68"/>
    </location>
</feature>
<feature type="region of interest" description="Disordered" evidence="2">
    <location>
        <begin position="1"/>
        <end position="68"/>
    </location>
</feature>
<feature type="region of interest" description="Disordered" evidence="2">
    <location>
        <begin position="374"/>
        <end position="446"/>
    </location>
</feature>
<dbReference type="EMBL" id="KI963951">
    <property type="protein sequence ID" value="EUC47579.1"/>
    <property type="molecule type" value="Genomic_DNA"/>
</dbReference>
<feature type="compositionally biased region" description="Low complexity" evidence="2">
    <location>
        <begin position="388"/>
        <end position="401"/>
    </location>
</feature>
<feature type="compositionally biased region" description="Basic and acidic residues" evidence="2">
    <location>
        <begin position="435"/>
        <end position="446"/>
    </location>
</feature>
<dbReference type="SMART" id="SM00355">
    <property type="entry name" value="ZnF_C2H2"/>
    <property type="match status" value="2"/>
</dbReference>
<dbReference type="GO" id="GO:0008270">
    <property type="term" value="F:zinc ion binding"/>
    <property type="evidence" value="ECO:0007669"/>
    <property type="project" value="UniProtKB-KW"/>
</dbReference>
<evidence type="ECO:0000313" key="4">
    <source>
        <dbReference type="EMBL" id="EUC47579.1"/>
    </source>
</evidence>
<keyword evidence="1" id="KW-0479">Metal-binding</keyword>
<name>W6ZJC9_COCMI</name>